<keyword evidence="2" id="KW-1133">Transmembrane helix</keyword>
<sequence length="358" mass="40401">MHEKSNNLGHNRWIIPPSIPDLWAWIFGKLRKRLRPVLRSGFRRIEWKCDCGKELYADFSNDDPIAIDKLESALQQTFSPLGSNGFLNPVNGNAPDVPPGNTRGELGPSPVAPQSDSRQASTGGLPIAANSILNVQHDQVSPQRKYFAICISAGGIYKVLTEIDVSSLKSDAGLFLAVKEIYQNSRKSKIRWRMFLEPVNIEFVQFSLWNTRQGYVSICDRPTCVPPKDDFQYAFSPRPLQPLPPVPPEIFMHYLEHGEHDMNPNMYVWTPRLPKRKDSRIIDCPLPTFGWGIYIREGPNRVFVFWMIMVTVVCSVILCILWTSVKGDIQGGSGLGTLILALPSVIMAAFMFKFSDTY</sequence>
<accession>A0A6A6DHG6</accession>
<keyword evidence="2" id="KW-0812">Transmembrane</keyword>
<evidence type="ECO:0000313" key="3">
    <source>
        <dbReference type="EMBL" id="KAF2178921.1"/>
    </source>
</evidence>
<name>A0A6A6DHG6_9PEZI</name>
<feature type="compositionally biased region" description="Polar residues" evidence="1">
    <location>
        <begin position="112"/>
        <end position="122"/>
    </location>
</feature>
<evidence type="ECO:0000256" key="1">
    <source>
        <dbReference type="SAM" id="MobiDB-lite"/>
    </source>
</evidence>
<evidence type="ECO:0000313" key="4">
    <source>
        <dbReference type="Proteomes" id="UP000800200"/>
    </source>
</evidence>
<feature type="transmembrane region" description="Helical" evidence="2">
    <location>
        <begin position="303"/>
        <end position="322"/>
    </location>
</feature>
<proteinExistence type="predicted"/>
<gene>
    <name evidence="3" type="ORF">K469DRAFT_597856</name>
</gene>
<feature type="region of interest" description="Disordered" evidence="1">
    <location>
        <begin position="89"/>
        <end position="122"/>
    </location>
</feature>
<dbReference type="Proteomes" id="UP000800200">
    <property type="component" value="Unassembled WGS sequence"/>
</dbReference>
<keyword evidence="2" id="KW-0472">Membrane</keyword>
<protein>
    <submittedName>
        <fullName evidence="3">Uncharacterized protein</fullName>
    </submittedName>
</protein>
<organism evidence="3 4">
    <name type="scientific">Zopfia rhizophila CBS 207.26</name>
    <dbReference type="NCBI Taxonomy" id="1314779"/>
    <lineage>
        <taxon>Eukaryota</taxon>
        <taxon>Fungi</taxon>
        <taxon>Dikarya</taxon>
        <taxon>Ascomycota</taxon>
        <taxon>Pezizomycotina</taxon>
        <taxon>Dothideomycetes</taxon>
        <taxon>Dothideomycetes incertae sedis</taxon>
        <taxon>Zopfiaceae</taxon>
        <taxon>Zopfia</taxon>
    </lineage>
</organism>
<dbReference type="EMBL" id="ML994671">
    <property type="protein sequence ID" value="KAF2178921.1"/>
    <property type="molecule type" value="Genomic_DNA"/>
</dbReference>
<evidence type="ECO:0000256" key="2">
    <source>
        <dbReference type="SAM" id="Phobius"/>
    </source>
</evidence>
<keyword evidence="4" id="KW-1185">Reference proteome</keyword>
<dbReference type="AlphaFoldDB" id="A0A6A6DHG6"/>
<dbReference type="OrthoDB" id="409136at2759"/>
<reference evidence="3" key="1">
    <citation type="journal article" date="2020" name="Stud. Mycol.">
        <title>101 Dothideomycetes genomes: a test case for predicting lifestyles and emergence of pathogens.</title>
        <authorList>
            <person name="Haridas S."/>
            <person name="Albert R."/>
            <person name="Binder M."/>
            <person name="Bloem J."/>
            <person name="Labutti K."/>
            <person name="Salamov A."/>
            <person name="Andreopoulos B."/>
            <person name="Baker S."/>
            <person name="Barry K."/>
            <person name="Bills G."/>
            <person name="Bluhm B."/>
            <person name="Cannon C."/>
            <person name="Castanera R."/>
            <person name="Culley D."/>
            <person name="Daum C."/>
            <person name="Ezra D."/>
            <person name="Gonzalez J."/>
            <person name="Henrissat B."/>
            <person name="Kuo A."/>
            <person name="Liang C."/>
            <person name="Lipzen A."/>
            <person name="Lutzoni F."/>
            <person name="Magnuson J."/>
            <person name="Mondo S."/>
            <person name="Nolan M."/>
            <person name="Ohm R."/>
            <person name="Pangilinan J."/>
            <person name="Park H.-J."/>
            <person name="Ramirez L."/>
            <person name="Alfaro M."/>
            <person name="Sun H."/>
            <person name="Tritt A."/>
            <person name="Yoshinaga Y."/>
            <person name="Zwiers L.-H."/>
            <person name="Turgeon B."/>
            <person name="Goodwin S."/>
            <person name="Spatafora J."/>
            <person name="Crous P."/>
            <person name="Grigoriev I."/>
        </authorList>
    </citation>
    <scope>NUCLEOTIDE SEQUENCE</scope>
    <source>
        <strain evidence="3">CBS 207.26</strain>
    </source>
</reference>
<feature type="transmembrane region" description="Helical" evidence="2">
    <location>
        <begin position="334"/>
        <end position="352"/>
    </location>
</feature>